<feature type="non-terminal residue" evidence="3">
    <location>
        <position position="1"/>
    </location>
</feature>
<accession>A0ABP0XSD9</accession>
<dbReference type="Pfam" id="PF05617">
    <property type="entry name" value="Prolamin_like"/>
    <property type="match status" value="1"/>
</dbReference>
<feature type="domain" description="Prolamin-like" evidence="2">
    <location>
        <begin position="52"/>
        <end position="117"/>
    </location>
</feature>
<evidence type="ECO:0000256" key="1">
    <source>
        <dbReference type="ARBA" id="ARBA00022729"/>
    </source>
</evidence>
<keyword evidence="1" id="KW-0732">Signal</keyword>
<protein>
    <recommendedName>
        <fullName evidence="2">Prolamin-like domain-containing protein</fullName>
    </recommendedName>
</protein>
<evidence type="ECO:0000313" key="3">
    <source>
        <dbReference type="EMBL" id="CAK9309457.1"/>
    </source>
</evidence>
<dbReference type="Proteomes" id="UP001642487">
    <property type="component" value="Chromosome 1"/>
</dbReference>
<reference evidence="3 4" key="1">
    <citation type="submission" date="2024-03" db="EMBL/GenBank/DDBJ databases">
        <authorList>
            <person name="Gkanogiannis A."/>
            <person name="Becerra Lopez-Lavalle L."/>
        </authorList>
    </citation>
    <scope>NUCLEOTIDE SEQUENCE [LARGE SCALE GENOMIC DNA]</scope>
</reference>
<keyword evidence="4" id="KW-1185">Reference proteome</keyword>
<dbReference type="InterPro" id="IPR008502">
    <property type="entry name" value="Prolamin-like"/>
</dbReference>
<dbReference type="EMBL" id="OZ021735">
    <property type="protein sequence ID" value="CAK9309457.1"/>
    <property type="molecule type" value="Genomic_DNA"/>
</dbReference>
<organism evidence="3 4">
    <name type="scientific">Citrullus colocynthis</name>
    <name type="common">colocynth</name>
    <dbReference type="NCBI Taxonomy" id="252529"/>
    <lineage>
        <taxon>Eukaryota</taxon>
        <taxon>Viridiplantae</taxon>
        <taxon>Streptophyta</taxon>
        <taxon>Embryophyta</taxon>
        <taxon>Tracheophyta</taxon>
        <taxon>Spermatophyta</taxon>
        <taxon>Magnoliopsida</taxon>
        <taxon>eudicotyledons</taxon>
        <taxon>Gunneridae</taxon>
        <taxon>Pentapetalae</taxon>
        <taxon>rosids</taxon>
        <taxon>fabids</taxon>
        <taxon>Cucurbitales</taxon>
        <taxon>Cucurbitaceae</taxon>
        <taxon>Benincaseae</taxon>
        <taxon>Citrullus</taxon>
    </lineage>
</organism>
<sequence>ANRREEDLANLMMSKSAQFFGFFLCALAISSVFAVRKIPEAIYSADWSAAVCWDGINAVEGCQDEIDTAMKSNEIEVSHDCCRVILHGLPEKCAAVVFSNGGEFSPEISGAVNEYCDGMGITPPVLETEDKVEES</sequence>
<evidence type="ECO:0000313" key="4">
    <source>
        <dbReference type="Proteomes" id="UP001642487"/>
    </source>
</evidence>
<evidence type="ECO:0000259" key="2">
    <source>
        <dbReference type="Pfam" id="PF05617"/>
    </source>
</evidence>
<proteinExistence type="predicted"/>
<name>A0ABP0XSD9_9ROSI</name>
<gene>
    <name evidence="3" type="ORF">CITCOLO1_LOCUS1034</name>
</gene>